<evidence type="ECO:0000313" key="2">
    <source>
        <dbReference type="EMBL" id="UTY27864.1"/>
    </source>
</evidence>
<evidence type="ECO:0000313" key="4">
    <source>
        <dbReference type="Proteomes" id="UP001058682"/>
    </source>
</evidence>
<feature type="transmembrane region" description="Helical" evidence="1">
    <location>
        <begin position="295"/>
        <end position="315"/>
    </location>
</feature>
<keyword evidence="1" id="KW-0812">Transmembrane</keyword>
<name>A0AAE9SIC0_9SPIR</name>
<keyword evidence="1" id="KW-0472">Membrane</keyword>
<evidence type="ECO:0000313" key="5">
    <source>
        <dbReference type="Proteomes" id="UP001059401"/>
    </source>
</evidence>
<evidence type="ECO:0000256" key="1">
    <source>
        <dbReference type="SAM" id="Phobius"/>
    </source>
</evidence>
<dbReference type="PANTHER" id="PTHR45795">
    <property type="entry name" value="EARLY GAMETOCYTE ENRICHED PHOSPHOPROTEIN EGXP"/>
    <property type="match status" value="1"/>
</dbReference>
<dbReference type="InterPro" id="IPR053300">
    <property type="entry name" value="Homeobox-like_regulator"/>
</dbReference>
<dbReference type="RefSeq" id="WP_255805875.1">
    <property type="nucleotide sequence ID" value="NZ_CP038802.1"/>
</dbReference>
<dbReference type="EMBL" id="CP038804">
    <property type="protein sequence ID" value="UTY32776.1"/>
    <property type="molecule type" value="Genomic_DNA"/>
</dbReference>
<accession>A0AAE9SIC0</accession>
<dbReference type="EMBL" id="CP038802">
    <property type="protein sequence ID" value="UTY27864.1"/>
    <property type="molecule type" value="Genomic_DNA"/>
</dbReference>
<keyword evidence="1" id="KW-1133">Transmembrane helix</keyword>
<dbReference type="PANTHER" id="PTHR45795:SF1">
    <property type="entry name" value="MACRO DOMAIN-CONTAINING PROTEIN"/>
    <property type="match status" value="1"/>
</dbReference>
<protein>
    <submittedName>
        <fullName evidence="3">Uncharacterized protein</fullName>
    </submittedName>
</protein>
<keyword evidence="5" id="KW-1185">Reference proteome</keyword>
<sequence>MRTGLKVLISLVISLAVFIGLLLLTVSDYESFIETKVYKPAIVRYINDNLADIEESFKNWNETNLHLFKSVLNEQALMSAAKQDQSQSDIEERDNIISKIISTVPGFIGLRIIDSQYQKMHFSTFPEDILTKTDSMLSYRRYDDTELLIPYQHIEVPDNGEVKITAITEADTILYCLPFYDSYDVYRGTAVFYISGSSFLYRLISDNILSISDGLALLSDETHTMLGILTETNNIISPDLKDLVLSDWERLPQSLRLISLDGKDSWVLVTKKTDFGYIGRITEKNVFMFPIAVKYFLIFTVFVTVFLMFFLLLNIKRNRLFIAQNKIQQLHWSILKNYLKTSQKRNWDELQKELEYHRHEVNAEIKKGLGKKLLQRKEKEIDAILQKNWQEIFDIINKTAIAKSSDLNLKGIQTEELISLLIKALKDQQIISEKNNTVSGTEVLPKGISEVQEAETVEELDEVQEAEAVEDLEEVQEAETVEELEEVQEAEPVEELDEVEDAPAVEDLEEVQEAESVEDIDEVQEAETVEELEEVQEAEPVEELDEVEDTAAVEELEEVQEAETVEDLEEVQEVEAVEDLDEVVDAPAVEELDEVQKAEPVEELDEEKIAESKIFDKIEKSKVATPLDEDEEAILAESTDDPMLRLNDLGYTISGLDFSELDISISELEKTEAKKVEYIDEDYSPARSMWGKYDQSPVLDDLDVVGDSEPMPLIDINDEQTIVNEDGVFVIRKTESAEPKNKDFKALVDSVLR</sequence>
<evidence type="ECO:0000313" key="3">
    <source>
        <dbReference type="EMBL" id="UTY32776.1"/>
    </source>
</evidence>
<dbReference type="Proteomes" id="UP001058682">
    <property type="component" value="Chromosome"/>
</dbReference>
<proteinExistence type="predicted"/>
<organism evidence="3 4">
    <name type="scientific">Treponema putidum</name>
    <dbReference type="NCBI Taxonomy" id="221027"/>
    <lineage>
        <taxon>Bacteria</taxon>
        <taxon>Pseudomonadati</taxon>
        <taxon>Spirochaetota</taxon>
        <taxon>Spirochaetia</taxon>
        <taxon>Spirochaetales</taxon>
        <taxon>Treponemataceae</taxon>
        <taxon>Treponema</taxon>
    </lineage>
</organism>
<dbReference type="Proteomes" id="UP001059401">
    <property type="component" value="Chromosome"/>
</dbReference>
<gene>
    <name evidence="3" type="ORF">E4N74_01210</name>
    <name evidence="2" type="ORF">E4N76_01860</name>
</gene>
<feature type="transmembrane region" description="Helical" evidence="1">
    <location>
        <begin position="7"/>
        <end position="26"/>
    </location>
</feature>
<reference evidence="3" key="1">
    <citation type="submission" date="2019-04" db="EMBL/GenBank/DDBJ databases">
        <title>Whole genome sequencing of oral phylogroup 2 treponemes.</title>
        <authorList>
            <person name="Chan Y."/>
            <person name="Zeng H.H."/>
            <person name="Yu X.L."/>
            <person name="Leung W.K."/>
            <person name="Watt R.M."/>
        </authorList>
    </citation>
    <scope>NUCLEOTIDE SEQUENCE</scope>
    <source>
        <strain evidence="3">OMZ 835</strain>
        <strain evidence="2">OMZ 847</strain>
    </source>
</reference>
<dbReference type="AlphaFoldDB" id="A0AAE9SIC0"/>